<name>Q5YU55_NOCFA</name>
<dbReference type="HOGENOM" id="CLU_050836_0_0_11"/>
<dbReference type="Pfam" id="PF04228">
    <property type="entry name" value="Zn_peptidase"/>
    <property type="match status" value="1"/>
</dbReference>
<dbReference type="PANTHER" id="PTHR30168:SF0">
    <property type="entry name" value="INNER MEMBRANE PROTEIN"/>
    <property type="match status" value="1"/>
</dbReference>
<dbReference type="eggNOG" id="COG2321">
    <property type="taxonomic scope" value="Bacteria"/>
</dbReference>
<dbReference type="GO" id="GO:0016020">
    <property type="term" value="C:membrane"/>
    <property type="evidence" value="ECO:0007669"/>
    <property type="project" value="UniProtKB-SubCell"/>
</dbReference>
<evidence type="ECO:0000256" key="2">
    <source>
        <dbReference type="ARBA" id="ARBA00022692"/>
    </source>
</evidence>
<dbReference type="InterPro" id="IPR007343">
    <property type="entry name" value="Uncharacterised_pept_Zn_put"/>
</dbReference>
<dbReference type="AlphaFoldDB" id="Q5YU55"/>
<keyword evidence="2 6" id="KW-0812">Transmembrane</keyword>
<evidence type="ECO:0000313" key="7">
    <source>
        <dbReference type="EMBL" id="BAD58286.1"/>
    </source>
</evidence>
<dbReference type="Proteomes" id="UP000006820">
    <property type="component" value="Chromosome"/>
</dbReference>
<evidence type="ECO:0000256" key="4">
    <source>
        <dbReference type="ARBA" id="ARBA00023136"/>
    </source>
</evidence>
<evidence type="ECO:0000313" key="8">
    <source>
        <dbReference type="Proteomes" id="UP000006820"/>
    </source>
</evidence>
<keyword evidence="4 6" id="KW-0472">Membrane</keyword>
<keyword evidence="8" id="KW-1185">Reference proteome</keyword>
<feature type="transmembrane region" description="Helical" evidence="6">
    <location>
        <begin position="44"/>
        <end position="65"/>
    </location>
</feature>
<dbReference type="STRING" id="247156.NFA_34380"/>
<evidence type="ECO:0000256" key="3">
    <source>
        <dbReference type="ARBA" id="ARBA00022989"/>
    </source>
</evidence>
<comment type="subcellular location">
    <subcellularLocation>
        <location evidence="1">Membrane</location>
        <topology evidence="1">Single-pass membrane protein</topology>
    </subcellularLocation>
</comment>
<protein>
    <recommendedName>
        <fullName evidence="9">Metalloprotease</fullName>
    </recommendedName>
</protein>
<evidence type="ECO:0000256" key="5">
    <source>
        <dbReference type="SAM" id="MobiDB-lite"/>
    </source>
</evidence>
<reference evidence="7 8" key="1">
    <citation type="journal article" date="2004" name="Proc. Natl. Acad. Sci. U.S.A.">
        <title>The complete genomic sequence of Nocardia farcinica IFM 10152.</title>
        <authorList>
            <person name="Ishikawa J."/>
            <person name="Yamashita A."/>
            <person name="Mikami Y."/>
            <person name="Hoshino Y."/>
            <person name="Kurita H."/>
            <person name="Hotta K."/>
            <person name="Shiba T."/>
            <person name="Hattori M."/>
        </authorList>
    </citation>
    <scope>NUCLEOTIDE SEQUENCE [LARGE SCALE GENOMIC DNA]</scope>
    <source>
        <strain evidence="7 8">IFM 10152</strain>
    </source>
</reference>
<organism evidence="7 8">
    <name type="scientific">Nocardia farcinica (strain IFM 10152)</name>
    <dbReference type="NCBI Taxonomy" id="247156"/>
    <lineage>
        <taxon>Bacteria</taxon>
        <taxon>Bacillati</taxon>
        <taxon>Actinomycetota</taxon>
        <taxon>Actinomycetes</taxon>
        <taxon>Mycobacteriales</taxon>
        <taxon>Nocardiaceae</taxon>
        <taxon>Nocardia</taxon>
    </lineage>
</organism>
<feature type="region of interest" description="Disordered" evidence="5">
    <location>
        <begin position="1"/>
        <end position="36"/>
    </location>
</feature>
<gene>
    <name evidence="7" type="ordered locus">NFA_34380</name>
</gene>
<evidence type="ECO:0000256" key="1">
    <source>
        <dbReference type="ARBA" id="ARBA00004167"/>
    </source>
</evidence>
<dbReference type="PANTHER" id="PTHR30168">
    <property type="entry name" value="PUTATIVE MEMBRANE PROTEIN YPFJ"/>
    <property type="match status" value="1"/>
</dbReference>
<evidence type="ECO:0000256" key="6">
    <source>
        <dbReference type="SAM" id="Phobius"/>
    </source>
</evidence>
<keyword evidence="3 6" id="KW-1133">Transmembrane helix</keyword>
<dbReference type="EMBL" id="AP006618">
    <property type="protein sequence ID" value="BAD58286.1"/>
    <property type="molecule type" value="Genomic_DNA"/>
</dbReference>
<sequence length="340" mass="36446">MTHPQWGRTPSTPPAEPRYPGDWPVPRSPDLANRTSKRRGRNTLLIVTTIVLTVTAVVAGTAAIIRQQSSTPASAGAGGLPTFPAASATRTVPVSTTQRGPQHVAALGDHPISTDANTGLAAIACDYAPWGASASQARRFYESALACMNSAWETVMLSKILPFSEPALEVPEVASSVSSPCTNPAWQSDPPPAYYCPTNHTIYMPMDTIGIDEFGDDAVIYLGILAHEYGHHVQAISGITSEAQMKRWIFGAGTGAELEMSRRLELQAQCFAGMFFTAAYQTMSHEQYTRAVKDMSNRGDHPGFVRDHGSPANNAFWVANGSRNRLAECNTWIAVAGAVA</sequence>
<evidence type="ECO:0008006" key="9">
    <source>
        <dbReference type="Google" id="ProtNLM"/>
    </source>
</evidence>
<dbReference type="KEGG" id="nfa:NFA_34380"/>
<accession>Q5YU55</accession>
<proteinExistence type="predicted"/>